<reference evidence="3 5" key="3">
    <citation type="journal article" date="2018" name="Nat. Commun.">
        <title>Genomic insights into multidrug-resistance, mating and virulence in Candida auris and related emerging species.</title>
        <authorList>
            <person name="Munoz J.F."/>
            <person name="Gade L."/>
            <person name="Chow N.A."/>
            <person name="Loparev V.N."/>
            <person name="Juieng P."/>
            <person name="Berkow E.L."/>
            <person name="Farrer R.A."/>
            <person name="Litvintseva A.P."/>
            <person name="Cuomo C.A."/>
        </authorList>
    </citation>
    <scope>GENOME REANNOTATION</scope>
    <source>
        <strain evidence="3 5">B8441</strain>
    </source>
</reference>
<sequence length="278" mass="30551">MAVNQALLDSLLEFLKSQSPDILNGFLEEIDRNIQSGEISDKSAKNENSDNSNRSPSSEEQCLSPKSTKQKVSSSNQHGRTYTDFNDTSKTDNDKARNGNHQDSNAREEAAVSVSARTITISKVLFYCTFPVATFVTFFLAVGLFRKGELNKAQVIEFITGTGFLFTGALGSLAKTRVSKVTSYRHLVLVLGYVSWLVGISTWVAVCIICSLHTDEDLLNWSCFLLFLSTVLFVTLANLAIESLRHENESPAQPSSTGLPEPATHSNTRHTSSRCTIT</sequence>
<reference evidence="4 5" key="1">
    <citation type="journal article" date="2017" name="Clin. Infect. Dis.">
        <title>Simultaneous emergence of multidrug-resistant Candida auris on 3 continents confirmed by whole-genome sequencing and epidemiological analyses.</title>
        <authorList>
            <person name="Lockhart S.R."/>
            <person name="Etienne K.A."/>
            <person name="Vallabhaneni S."/>
            <person name="Farooqi J."/>
            <person name="Chowdhary A."/>
            <person name="Govender N.P."/>
            <person name="Colombo A.L."/>
            <person name="Calvo B."/>
            <person name="Cuomo C.A."/>
            <person name="Desjardins C.A."/>
            <person name="Berkow E.L."/>
            <person name="Castanheira M."/>
            <person name="Magobo R.E."/>
            <person name="Jabeen K."/>
            <person name="Asghar R.J."/>
            <person name="Meis J.F."/>
            <person name="Jackson B."/>
            <person name="Chiller T."/>
            <person name="Litvintseva A.P."/>
        </authorList>
    </citation>
    <scope>NUCLEOTIDE SEQUENCE [LARGE SCALE GENOMIC DNA]</scope>
    <source>
        <strain evidence="4 5">B8441</strain>
    </source>
</reference>
<dbReference type="EMBL" id="PEKT03000003">
    <property type="protein sequence ID" value="KAK8440623.1"/>
    <property type="molecule type" value="Genomic_DNA"/>
</dbReference>
<feature type="region of interest" description="Disordered" evidence="1">
    <location>
        <begin position="249"/>
        <end position="278"/>
    </location>
</feature>
<dbReference type="AlphaFoldDB" id="A0A2H1A230"/>
<keyword evidence="5" id="KW-1185">Reference proteome</keyword>
<evidence type="ECO:0000256" key="1">
    <source>
        <dbReference type="SAM" id="MobiDB-lite"/>
    </source>
</evidence>
<feature type="transmembrane region" description="Helical" evidence="2">
    <location>
        <begin position="218"/>
        <end position="241"/>
    </location>
</feature>
<dbReference type="VEuPathDB" id="FungiDB:B9J08_001481"/>
<feature type="transmembrane region" description="Helical" evidence="2">
    <location>
        <begin position="124"/>
        <end position="143"/>
    </location>
</feature>
<keyword evidence="2" id="KW-0472">Membrane</keyword>
<keyword evidence="2" id="KW-1133">Transmembrane helix</keyword>
<name>A0A2H1A230_CANAR</name>
<feature type="compositionally biased region" description="Basic and acidic residues" evidence="1">
    <location>
        <begin position="87"/>
        <end position="97"/>
    </location>
</feature>
<evidence type="ECO:0000313" key="3">
    <source>
        <dbReference type="EMBL" id="KAK8440623.1"/>
    </source>
</evidence>
<dbReference type="EMBL" id="PEKT02000003">
    <property type="protein sequence ID" value="PIS56935.1"/>
    <property type="molecule type" value="Genomic_DNA"/>
</dbReference>
<dbReference type="Proteomes" id="UP000230249">
    <property type="component" value="Unassembled WGS sequence"/>
</dbReference>
<protein>
    <submittedName>
        <fullName evidence="4">Uncharacterized protein</fullName>
    </submittedName>
</protein>
<organism evidence="4">
    <name type="scientific">Candidozyma auris</name>
    <name type="common">Yeast</name>
    <name type="synonym">Candida auris</name>
    <dbReference type="NCBI Taxonomy" id="498019"/>
    <lineage>
        <taxon>Eukaryota</taxon>
        <taxon>Fungi</taxon>
        <taxon>Dikarya</taxon>
        <taxon>Ascomycota</taxon>
        <taxon>Saccharomycotina</taxon>
        <taxon>Pichiomycetes</taxon>
        <taxon>Metschnikowiaceae</taxon>
        <taxon>Candidozyma</taxon>
    </lineage>
</organism>
<feature type="region of interest" description="Disordered" evidence="1">
    <location>
        <begin position="36"/>
        <end position="109"/>
    </location>
</feature>
<feature type="compositionally biased region" description="Polar residues" evidence="1">
    <location>
        <begin position="49"/>
        <end position="86"/>
    </location>
</feature>
<evidence type="ECO:0000313" key="5">
    <source>
        <dbReference type="Proteomes" id="UP000230249"/>
    </source>
</evidence>
<feature type="compositionally biased region" description="Polar residues" evidence="1">
    <location>
        <begin position="250"/>
        <end position="266"/>
    </location>
</feature>
<feature type="compositionally biased region" description="Basic and acidic residues" evidence="1">
    <location>
        <begin position="39"/>
        <end position="48"/>
    </location>
</feature>
<reference evidence="4" key="2">
    <citation type="submission" date="2017-11" db="EMBL/GenBank/DDBJ databases">
        <title>Candida auris genome assembly and annotation.</title>
        <authorList>
            <person name="Munoz J.F."/>
            <person name="Gade L.G."/>
            <person name="Chow N.A."/>
            <person name="Litvintseva A.P."/>
            <person name="Loparev V.N."/>
            <person name="Cuomo C.A."/>
        </authorList>
    </citation>
    <scope>NUCLEOTIDE SEQUENCE</scope>
    <source>
        <strain evidence="4">B8441</strain>
    </source>
</reference>
<comment type="caution">
    <text evidence="4">The sequence shown here is derived from an EMBL/GenBank/DDBJ whole genome shotgun (WGS) entry which is preliminary data.</text>
</comment>
<feature type="transmembrane region" description="Helical" evidence="2">
    <location>
        <begin position="155"/>
        <end position="174"/>
    </location>
</feature>
<proteinExistence type="predicted"/>
<evidence type="ECO:0000313" key="4">
    <source>
        <dbReference type="EMBL" id="PIS56935.1"/>
    </source>
</evidence>
<feature type="transmembrane region" description="Helical" evidence="2">
    <location>
        <begin position="186"/>
        <end position="212"/>
    </location>
</feature>
<reference evidence="3" key="4">
    <citation type="submission" date="2024-03" db="EMBL/GenBank/DDBJ databases">
        <title>Improved genome assembly of Candida auris strain B8441 and annotation of B11205.</title>
        <authorList>
            <person name="Cauldron N.C."/>
            <person name="Shea T."/>
            <person name="Cuomo C.A."/>
        </authorList>
    </citation>
    <scope>NUCLEOTIDE SEQUENCE</scope>
    <source>
        <strain evidence="3">B8441</strain>
    </source>
</reference>
<gene>
    <name evidence="4" type="ORF">B9J08_001481</name>
    <name evidence="3" type="ORF">B9J08_03731</name>
</gene>
<keyword evidence="2" id="KW-0812">Transmembrane</keyword>
<evidence type="ECO:0000256" key="2">
    <source>
        <dbReference type="SAM" id="Phobius"/>
    </source>
</evidence>
<dbReference type="VEuPathDB" id="FungiDB:CJI97_001123"/>
<accession>A0A2H1A230</accession>